<dbReference type="AlphaFoldDB" id="A0A6A6NSU7"/>
<proteinExistence type="predicted"/>
<accession>A0A6A6NSU7</accession>
<feature type="region of interest" description="Disordered" evidence="1">
    <location>
        <begin position="1"/>
        <end position="57"/>
    </location>
</feature>
<sequence>MERIRSSQRGSTKVKLVNPHTSLRTTQPKQQHKTIVPFPLSQHSHRPAPSQLSHPSRTFRLRVNLAINSSTASESGPRSSP</sequence>
<evidence type="ECO:0000256" key="1">
    <source>
        <dbReference type="SAM" id="MobiDB-lite"/>
    </source>
</evidence>
<keyword evidence="3" id="KW-1185">Reference proteome</keyword>
<dbReference type="Proteomes" id="UP000799766">
    <property type="component" value="Unassembled WGS sequence"/>
</dbReference>
<dbReference type="EMBL" id="MU001691">
    <property type="protein sequence ID" value="KAF2454504.1"/>
    <property type="molecule type" value="Genomic_DNA"/>
</dbReference>
<evidence type="ECO:0000313" key="2">
    <source>
        <dbReference type="EMBL" id="KAF2454504.1"/>
    </source>
</evidence>
<protein>
    <submittedName>
        <fullName evidence="2">Uncharacterized protein</fullName>
    </submittedName>
</protein>
<organism evidence="2 3">
    <name type="scientific">Lineolata rhizophorae</name>
    <dbReference type="NCBI Taxonomy" id="578093"/>
    <lineage>
        <taxon>Eukaryota</taxon>
        <taxon>Fungi</taxon>
        <taxon>Dikarya</taxon>
        <taxon>Ascomycota</taxon>
        <taxon>Pezizomycotina</taxon>
        <taxon>Dothideomycetes</taxon>
        <taxon>Dothideomycetes incertae sedis</taxon>
        <taxon>Lineolatales</taxon>
        <taxon>Lineolataceae</taxon>
        <taxon>Lineolata</taxon>
    </lineage>
</organism>
<gene>
    <name evidence="2" type="ORF">BDY21DRAFT_105561</name>
</gene>
<name>A0A6A6NSU7_9PEZI</name>
<feature type="compositionally biased region" description="Polar residues" evidence="1">
    <location>
        <begin position="19"/>
        <end position="29"/>
    </location>
</feature>
<evidence type="ECO:0000313" key="3">
    <source>
        <dbReference type="Proteomes" id="UP000799766"/>
    </source>
</evidence>
<reference evidence="2" key="1">
    <citation type="journal article" date="2020" name="Stud. Mycol.">
        <title>101 Dothideomycetes genomes: a test case for predicting lifestyles and emergence of pathogens.</title>
        <authorList>
            <person name="Haridas S."/>
            <person name="Albert R."/>
            <person name="Binder M."/>
            <person name="Bloem J."/>
            <person name="Labutti K."/>
            <person name="Salamov A."/>
            <person name="Andreopoulos B."/>
            <person name="Baker S."/>
            <person name="Barry K."/>
            <person name="Bills G."/>
            <person name="Bluhm B."/>
            <person name="Cannon C."/>
            <person name="Castanera R."/>
            <person name="Culley D."/>
            <person name="Daum C."/>
            <person name="Ezra D."/>
            <person name="Gonzalez J."/>
            <person name="Henrissat B."/>
            <person name="Kuo A."/>
            <person name="Liang C."/>
            <person name="Lipzen A."/>
            <person name="Lutzoni F."/>
            <person name="Magnuson J."/>
            <person name="Mondo S."/>
            <person name="Nolan M."/>
            <person name="Ohm R."/>
            <person name="Pangilinan J."/>
            <person name="Park H.-J."/>
            <person name="Ramirez L."/>
            <person name="Alfaro M."/>
            <person name="Sun H."/>
            <person name="Tritt A."/>
            <person name="Yoshinaga Y."/>
            <person name="Zwiers L.-H."/>
            <person name="Turgeon B."/>
            <person name="Goodwin S."/>
            <person name="Spatafora J."/>
            <person name="Crous P."/>
            <person name="Grigoriev I."/>
        </authorList>
    </citation>
    <scope>NUCLEOTIDE SEQUENCE</scope>
    <source>
        <strain evidence="2">ATCC 16933</strain>
    </source>
</reference>